<organism evidence="2 3">
    <name type="scientific">Natronospirillum operosum</name>
    <dbReference type="NCBI Taxonomy" id="2759953"/>
    <lineage>
        <taxon>Bacteria</taxon>
        <taxon>Pseudomonadati</taxon>
        <taxon>Pseudomonadota</taxon>
        <taxon>Gammaproteobacteria</taxon>
        <taxon>Oceanospirillales</taxon>
        <taxon>Natronospirillaceae</taxon>
        <taxon>Natronospirillum</taxon>
    </lineage>
</organism>
<dbReference type="Pfam" id="PF01261">
    <property type="entry name" value="AP_endonuc_2"/>
    <property type="match status" value="1"/>
</dbReference>
<keyword evidence="2" id="KW-0413">Isomerase</keyword>
<dbReference type="EMBL" id="SRMF01000001">
    <property type="protein sequence ID" value="TGG95175.1"/>
    <property type="molecule type" value="Genomic_DNA"/>
</dbReference>
<feature type="domain" description="Xylose isomerase-like TIM barrel" evidence="1">
    <location>
        <begin position="27"/>
        <end position="272"/>
    </location>
</feature>
<dbReference type="PANTHER" id="PTHR12110:SF21">
    <property type="entry name" value="XYLOSE ISOMERASE-LIKE TIM BARREL DOMAIN-CONTAINING PROTEIN"/>
    <property type="match status" value="1"/>
</dbReference>
<dbReference type="Gene3D" id="3.20.20.150">
    <property type="entry name" value="Divalent-metal-dependent TIM barrel enzymes"/>
    <property type="match status" value="1"/>
</dbReference>
<dbReference type="PIRSF" id="PIRSF036778">
    <property type="entry name" value="UCP036778"/>
    <property type="match status" value="1"/>
</dbReference>
<gene>
    <name evidence="2" type="ORF">E4656_01785</name>
</gene>
<comment type="caution">
    <text evidence="2">The sequence shown here is derived from an EMBL/GenBank/DDBJ whole genome shotgun (WGS) entry which is preliminary data.</text>
</comment>
<dbReference type="OrthoDB" id="2274384at2"/>
<evidence type="ECO:0000313" key="2">
    <source>
        <dbReference type="EMBL" id="TGG95175.1"/>
    </source>
</evidence>
<reference evidence="2 3" key="1">
    <citation type="submission" date="2019-04" db="EMBL/GenBank/DDBJ databases">
        <title>Natronospirillum operosus gen. nov., sp. nov., a haloalkaliphilic satellite isolated from decaying biomass of laboratory culture of cyanobacterium Geitlerinema sp. and proposal of Natronospirillaceae fam. nov. and Saccharospirillaceae fam. nov.</title>
        <authorList>
            <person name="Kevbrin V."/>
            <person name="Boltyanskaya Y."/>
            <person name="Koziaeva V."/>
            <person name="Grouzdev D.S."/>
            <person name="Park M."/>
            <person name="Cho J."/>
        </authorList>
    </citation>
    <scope>NUCLEOTIDE SEQUENCE [LARGE SCALE GENOMIC DNA]</scope>
    <source>
        <strain evidence="2 3">G-116</strain>
    </source>
</reference>
<evidence type="ECO:0000259" key="1">
    <source>
        <dbReference type="Pfam" id="PF01261"/>
    </source>
</evidence>
<dbReference type="PANTHER" id="PTHR12110">
    <property type="entry name" value="HYDROXYPYRUVATE ISOMERASE"/>
    <property type="match status" value="1"/>
</dbReference>
<dbReference type="InterPro" id="IPR014621">
    <property type="entry name" value="UCP036778_sugar_epimerase"/>
</dbReference>
<keyword evidence="3" id="KW-1185">Reference proteome</keyword>
<name>A0A4Z0WJ31_9GAMM</name>
<dbReference type="InterPro" id="IPR036237">
    <property type="entry name" value="Xyl_isomerase-like_sf"/>
</dbReference>
<sequence length="278" mass="31082">MVTAPKPQYALNHILAPRLDTRAFCSLASRVGIDAVELRNDIGEHSIRTAADARQARQAADDHGIRILSINALQQFNYWTDDRDREARAMIEQVVICGGDYLVMCPVNLASYQVDSETGRQRLLESLNRLEPLLADAGIKGLIEPLGFSISSLRSKQSAVKAIDTLDAWQTFGLLQDSFHHHVADETQVYPRMTELVHISGVSARTTPRAELQDSHRIMVGRDDIMDNCGQMNELLRAGYRGYFSFEPFARSVQDADDHESLVRQSIQFLDQQLAGTA</sequence>
<evidence type="ECO:0000313" key="3">
    <source>
        <dbReference type="Proteomes" id="UP000297475"/>
    </source>
</evidence>
<dbReference type="Proteomes" id="UP000297475">
    <property type="component" value="Unassembled WGS sequence"/>
</dbReference>
<dbReference type="SUPFAM" id="SSF51658">
    <property type="entry name" value="Xylose isomerase-like"/>
    <property type="match status" value="1"/>
</dbReference>
<dbReference type="AlphaFoldDB" id="A0A4Z0WJ31"/>
<accession>A0A4Z0WJ31</accession>
<dbReference type="GO" id="GO:0016853">
    <property type="term" value="F:isomerase activity"/>
    <property type="evidence" value="ECO:0007669"/>
    <property type="project" value="UniProtKB-KW"/>
</dbReference>
<dbReference type="InterPro" id="IPR050312">
    <property type="entry name" value="IolE/XylAMocC-like"/>
</dbReference>
<protein>
    <submittedName>
        <fullName evidence="2">Xylose isomerase</fullName>
    </submittedName>
</protein>
<dbReference type="InterPro" id="IPR013022">
    <property type="entry name" value="Xyl_isomerase-like_TIM-brl"/>
</dbReference>
<proteinExistence type="predicted"/>